<dbReference type="SMART" id="SM00034">
    <property type="entry name" value="CLECT"/>
    <property type="match status" value="1"/>
</dbReference>
<keyword evidence="6" id="KW-1185">Reference proteome</keyword>
<evidence type="ECO:0000256" key="3">
    <source>
        <dbReference type="SAM" id="Phobius"/>
    </source>
</evidence>
<dbReference type="InterPro" id="IPR033989">
    <property type="entry name" value="CD209-like_CTLD"/>
</dbReference>
<dbReference type="PANTHER" id="PTHR22803">
    <property type="entry name" value="MANNOSE, PHOSPHOLIPASE, LECTIN RECEPTOR RELATED"/>
    <property type="match status" value="1"/>
</dbReference>
<keyword evidence="3" id="KW-1133">Transmembrane helix</keyword>
<dbReference type="Pfam" id="PF00059">
    <property type="entry name" value="Lectin_C"/>
    <property type="match status" value="1"/>
</dbReference>
<feature type="transmembrane region" description="Helical" evidence="3">
    <location>
        <begin position="28"/>
        <end position="49"/>
    </location>
</feature>
<name>A0ABD0Y5R9_UMBPY</name>
<dbReference type="InterPro" id="IPR016186">
    <property type="entry name" value="C-type_lectin-like/link_sf"/>
</dbReference>
<dbReference type="InterPro" id="IPR050111">
    <property type="entry name" value="C-type_lectin/snaclec_domain"/>
</dbReference>
<dbReference type="SUPFAM" id="SSF56436">
    <property type="entry name" value="C-type lectin-like"/>
    <property type="match status" value="1"/>
</dbReference>
<keyword evidence="2" id="KW-0175">Coiled coil</keyword>
<comment type="caution">
    <text evidence="5">The sequence shown here is derived from an EMBL/GenBank/DDBJ whole genome shotgun (WGS) entry which is preliminary data.</text>
</comment>
<reference evidence="5 6" key="1">
    <citation type="submission" date="2024-06" db="EMBL/GenBank/DDBJ databases">
        <authorList>
            <person name="Pan Q."/>
            <person name="Wen M."/>
            <person name="Jouanno E."/>
            <person name="Zahm M."/>
            <person name="Klopp C."/>
            <person name="Cabau C."/>
            <person name="Louis A."/>
            <person name="Berthelot C."/>
            <person name="Parey E."/>
            <person name="Roest Crollius H."/>
            <person name="Montfort J."/>
            <person name="Robinson-Rechavi M."/>
            <person name="Bouchez O."/>
            <person name="Lampietro C."/>
            <person name="Lopez Roques C."/>
            <person name="Donnadieu C."/>
            <person name="Postlethwait J."/>
            <person name="Bobe J."/>
            <person name="Verreycken H."/>
            <person name="Guiguen Y."/>
        </authorList>
    </citation>
    <scope>NUCLEOTIDE SEQUENCE [LARGE SCALE GENOMIC DNA]</scope>
    <source>
        <strain evidence="5">Up_M1</strain>
        <tissue evidence="5">Testis</tissue>
    </source>
</reference>
<keyword evidence="3" id="KW-0812">Transmembrane</keyword>
<dbReference type="EMBL" id="JAGEUA010000001">
    <property type="protein sequence ID" value="KAL1023520.1"/>
    <property type="molecule type" value="Genomic_DNA"/>
</dbReference>
<gene>
    <name evidence="5" type="ORF">UPYG_G00041910</name>
</gene>
<feature type="coiled-coil region" evidence="2">
    <location>
        <begin position="51"/>
        <end position="85"/>
    </location>
</feature>
<dbReference type="InterPro" id="IPR001304">
    <property type="entry name" value="C-type_lectin-like"/>
</dbReference>
<evidence type="ECO:0000259" key="4">
    <source>
        <dbReference type="PROSITE" id="PS50041"/>
    </source>
</evidence>
<feature type="domain" description="C-type lectin" evidence="4">
    <location>
        <begin position="99"/>
        <end position="219"/>
    </location>
</feature>
<sequence length="227" mass="26190">MSLPFVYACNFLSFRSESDRQNNQPYKWVTVFLGLLCAVLLATVISLSVRNDKKTNQLSRLRISYNNLTEEKHQLQMLVSEQEKKISESGRCPDGWRTFRCGCYYLSDSGATWSVSRQDCKDRGADLVIINSREEQVFLNQFGRNIYFWIGLTDSEKEGIWKWVDGTTPITSQYWREGEPNNANGVENCAAFNSFNNNAEIIESWNDQPCSLTIYCVCKYTLKMPCQ</sequence>
<evidence type="ECO:0000313" key="5">
    <source>
        <dbReference type="EMBL" id="KAL1023520.1"/>
    </source>
</evidence>
<dbReference type="AlphaFoldDB" id="A0ABD0Y5R9"/>
<proteinExistence type="predicted"/>
<keyword evidence="3" id="KW-0472">Membrane</keyword>
<dbReference type="Proteomes" id="UP001557470">
    <property type="component" value="Unassembled WGS sequence"/>
</dbReference>
<dbReference type="GO" id="GO:0030246">
    <property type="term" value="F:carbohydrate binding"/>
    <property type="evidence" value="ECO:0007669"/>
    <property type="project" value="UniProtKB-KW"/>
</dbReference>
<evidence type="ECO:0000313" key="6">
    <source>
        <dbReference type="Proteomes" id="UP001557470"/>
    </source>
</evidence>
<organism evidence="5 6">
    <name type="scientific">Umbra pygmaea</name>
    <name type="common">Eastern mudminnow</name>
    <dbReference type="NCBI Taxonomy" id="75934"/>
    <lineage>
        <taxon>Eukaryota</taxon>
        <taxon>Metazoa</taxon>
        <taxon>Chordata</taxon>
        <taxon>Craniata</taxon>
        <taxon>Vertebrata</taxon>
        <taxon>Euteleostomi</taxon>
        <taxon>Actinopterygii</taxon>
        <taxon>Neopterygii</taxon>
        <taxon>Teleostei</taxon>
        <taxon>Protacanthopterygii</taxon>
        <taxon>Esociformes</taxon>
        <taxon>Umbridae</taxon>
        <taxon>Umbra</taxon>
    </lineage>
</organism>
<keyword evidence="1" id="KW-0430">Lectin</keyword>
<protein>
    <recommendedName>
        <fullName evidence="4">C-type lectin domain-containing protein</fullName>
    </recommendedName>
</protein>
<dbReference type="PROSITE" id="PS50041">
    <property type="entry name" value="C_TYPE_LECTIN_2"/>
    <property type="match status" value="1"/>
</dbReference>
<evidence type="ECO:0000256" key="2">
    <source>
        <dbReference type="SAM" id="Coils"/>
    </source>
</evidence>
<accession>A0ABD0Y5R9</accession>
<dbReference type="InterPro" id="IPR016187">
    <property type="entry name" value="CTDL_fold"/>
</dbReference>
<dbReference type="Gene3D" id="1.20.5.400">
    <property type="match status" value="1"/>
</dbReference>
<dbReference type="Gene3D" id="3.10.100.10">
    <property type="entry name" value="Mannose-Binding Protein A, subunit A"/>
    <property type="match status" value="1"/>
</dbReference>
<dbReference type="CDD" id="cd03590">
    <property type="entry name" value="CLECT_DC-SIGN_like"/>
    <property type="match status" value="1"/>
</dbReference>
<evidence type="ECO:0000256" key="1">
    <source>
        <dbReference type="ARBA" id="ARBA00022734"/>
    </source>
</evidence>